<evidence type="ECO:0000256" key="18">
    <source>
        <dbReference type="ARBA" id="ARBA00031026"/>
    </source>
</evidence>
<evidence type="ECO:0000256" key="17">
    <source>
        <dbReference type="ARBA" id="ARBA00023316"/>
    </source>
</evidence>
<accession>A0ABV7M1L6</accession>
<comment type="function">
    <text evidence="2 20">Cell wall formation.</text>
</comment>
<dbReference type="PANTHER" id="PTHR21071:SF4">
    <property type="entry name" value="UDP-N-ACETYLENOLPYRUVOYLGLUCOSAMINE REDUCTASE"/>
    <property type="match status" value="1"/>
</dbReference>
<dbReference type="Gene3D" id="3.90.78.10">
    <property type="entry name" value="UDP-N-acetylenolpyruvoylglucosamine reductase, C-terminal domain"/>
    <property type="match status" value="1"/>
</dbReference>
<dbReference type="InterPro" id="IPR016166">
    <property type="entry name" value="FAD-bd_PCMH"/>
</dbReference>
<proteinExistence type="inferred from homology"/>
<comment type="similarity">
    <text evidence="5 20">Belongs to the MurB family.</text>
</comment>
<comment type="pathway">
    <text evidence="4 20">Cell wall biogenesis; peptidoglycan biosynthesis.</text>
</comment>
<dbReference type="HAMAP" id="MF_00037">
    <property type="entry name" value="MurB"/>
    <property type="match status" value="1"/>
</dbReference>
<evidence type="ECO:0000313" key="22">
    <source>
        <dbReference type="EMBL" id="MFC3292496.1"/>
    </source>
</evidence>
<comment type="caution">
    <text evidence="22">The sequence shown here is derived from an EMBL/GenBank/DDBJ whole genome shotgun (WGS) entry which is preliminary data.</text>
</comment>
<sequence length="339" mass="37177">MIRRDVDLQQANTLGLPCRAECFLASDSLTEIRDALRQAAERDWSLTVLGGGSNLVLHPILPGLVLQPTFSDFRLEDIGRDEVRVHVGAGVDWPRLVVALAENGLWGTENLALIPGHAGAAPIQNIGAYGVELADVLEEVHLLDREGEAYRLRRDECAFGYRDSIFKHELENRVVITRLVLRLSRQPKPKLDYGDLSSRISSASPDALAVVDAVSAMRREKLPDPRQVGNAGSFFKNPAVDSCDAQRLLALYPQMPHFPLLDGRVKLAAGWLIDQCGLKGLRDGHVGVHDRQALVLVHHGGGNAAELLALAERVANSVQERFGVTLEREPRLMGRQAPS</sequence>
<dbReference type="Gene3D" id="3.30.465.10">
    <property type="match status" value="1"/>
</dbReference>
<evidence type="ECO:0000256" key="19">
    <source>
        <dbReference type="ARBA" id="ARBA00048914"/>
    </source>
</evidence>
<evidence type="ECO:0000256" key="7">
    <source>
        <dbReference type="ARBA" id="ARBA00015188"/>
    </source>
</evidence>
<feature type="active site" description="Proton donor" evidence="20">
    <location>
        <position position="233"/>
    </location>
</feature>
<comment type="subcellular location">
    <subcellularLocation>
        <location evidence="3 20">Cytoplasm</location>
    </subcellularLocation>
</comment>
<dbReference type="Pfam" id="PF01565">
    <property type="entry name" value="FAD_binding_4"/>
    <property type="match status" value="1"/>
</dbReference>
<dbReference type="EMBL" id="JBHRUH010000015">
    <property type="protein sequence ID" value="MFC3292496.1"/>
    <property type="molecule type" value="Genomic_DNA"/>
</dbReference>
<reference evidence="23" key="1">
    <citation type="journal article" date="2019" name="Int. J. Syst. Evol. Microbiol.">
        <title>The Global Catalogue of Microorganisms (GCM) 10K type strain sequencing project: providing services to taxonomists for standard genome sequencing and annotation.</title>
        <authorList>
            <consortium name="The Broad Institute Genomics Platform"/>
            <consortium name="The Broad Institute Genome Sequencing Center for Infectious Disease"/>
            <person name="Wu L."/>
            <person name="Ma J."/>
        </authorList>
    </citation>
    <scope>NUCLEOTIDE SEQUENCE [LARGE SCALE GENOMIC DNA]</scope>
    <source>
        <strain evidence="23">KCTC 12847</strain>
    </source>
</reference>
<evidence type="ECO:0000259" key="21">
    <source>
        <dbReference type="PROSITE" id="PS51387"/>
    </source>
</evidence>
<evidence type="ECO:0000256" key="10">
    <source>
        <dbReference type="ARBA" id="ARBA00022630"/>
    </source>
</evidence>
<evidence type="ECO:0000256" key="13">
    <source>
        <dbReference type="ARBA" id="ARBA00022960"/>
    </source>
</evidence>
<dbReference type="NCBIfam" id="TIGR00179">
    <property type="entry name" value="murB"/>
    <property type="match status" value="1"/>
</dbReference>
<dbReference type="Gene3D" id="3.30.43.10">
    <property type="entry name" value="Uridine Diphospho-n-acetylenolpyruvylglucosamine Reductase, domain 2"/>
    <property type="match status" value="1"/>
</dbReference>
<dbReference type="InterPro" id="IPR003170">
    <property type="entry name" value="MurB"/>
</dbReference>
<evidence type="ECO:0000256" key="12">
    <source>
        <dbReference type="ARBA" id="ARBA00022857"/>
    </source>
</evidence>
<dbReference type="GO" id="GO:0008762">
    <property type="term" value="F:UDP-N-acetylmuramate dehydrogenase activity"/>
    <property type="evidence" value="ECO:0007669"/>
    <property type="project" value="UniProtKB-EC"/>
</dbReference>
<evidence type="ECO:0000256" key="11">
    <source>
        <dbReference type="ARBA" id="ARBA00022827"/>
    </source>
</evidence>
<evidence type="ECO:0000256" key="3">
    <source>
        <dbReference type="ARBA" id="ARBA00004496"/>
    </source>
</evidence>
<dbReference type="InterPro" id="IPR016167">
    <property type="entry name" value="FAD-bd_PCMH_sub1"/>
</dbReference>
<keyword evidence="11 20" id="KW-0274">FAD</keyword>
<dbReference type="PROSITE" id="PS51387">
    <property type="entry name" value="FAD_PCMH"/>
    <property type="match status" value="1"/>
</dbReference>
<evidence type="ECO:0000256" key="20">
    <source>
        <dbReference type="HAMAP-Rule" id="MF_00037"/>
    </source>
</evidence>
<protein>
    <recommendedName>
        <fullName evidence="7 20">UDP-N-acetylenolpyruvoylglucosamine reductase</fullName>
        <ecNumber evidence="6 20">1.3.1.98</ecNumber>
    </recommendedName>
    <alternativeName>
        <fullName evidence="18 20">UDP-N-acetylmuramate dehydrogenase</fullName>
    </alternativeName>
</protein>
<comment type="cofactor">
    <cofactor evidence="1 20">
        <name>FAD</name>
        <dbReference type="ChEBI" id="CHEBI:57692"/>
    </cofactor>
</comment>
<dbReference type="Proteomes" id="UP001595640">
    <property type="component" value="Unassembled WGS sequence"/>
</dbReference>
<keyword evidence="9 20" id="KW-0132">Cell division</keyword>
<evidence type="ECO:0000256" key="6">
    <source>
        <dbReference type="ARBA" id="ARBA00012518"/>
    </source>
</evidence>
<dbReference type="EC" id="1.3.1.98" evidence="6 20"/>
<dbReference type="SUPFAM" id="SSF56176">
    <property type="entry name" value="FAD-binding/transporter-associated domain-like"/>
    <property type="match status" value="1"/>
</dbReference>
<dbReference type="SUPFAM" id="SSF56194">
    <property type="entry name" value="Uridine diphospho-N-Acetylenolpyruvylglucosamine reductase, MurB, C-terminal domain"/>
    <property type="match status" value="1"/>
</dbReference>
<comment type="catalytic activity">
    <reaction evidence="19 20">
        <text>UDP-N-acetyl-alpha-D-muramate + NADP(+) = UDP-N-acetyl-3-O-(1-carboxyvinyl)-alpha-D-glucosamine + NADPH + H(+)</text>
        <dbReference type="Rhea" id="RHEA:12248"/>
        <dbReference type="ChEBI" id="CHEBI:15378"/>
        <dbReference type="ChEBI" id="CHEBI:57783"/>
        <dbReference type="ChEBI" id="CHEBI:58349"/>
        <dbReference type="ChEBI" id="CHEBI:68483"/>
        <dbReference type="ChEBI" id="CHEBI:70757"/>
        <dbReference type="EC" id="1.3.1.98"/>
    </reaction>
</comment>
<keyword evidence="17 20" id="KW-0961">Cell wall biogenesis/degradation</keyword>
<dbReference type="InterPro" id="IPR006094">
    <property type="entry name" value="Oxid_FAD_bind_N"/>
</dbReference>
<evidence type="ECO:0000256" key="8">
    <source>
        <dbReference type="ARBA" id="ARBA00022490"/>
    </source>
</evidence>
<feature type="active site" evidence="20">
    <location>
        <position position="329"/>
    </location>
</feature>
<keyword evidence="13 20" id="KW-0133">Cell shape</keyword>
<feature type="active site" evidence="20">
    <location>
        <position position="162"/>
    </location>
</feature>
<keyword evidence="16 20" id="KW-0131">Cell cycle</keyword>
<dbReference type="PANTHER" id="PTHR21071">
    <property type="entry name" value="UDP-N-ACETYLENOLPYRUVOYLGLUCOSAMINE REDUCTASE"/>
    <property type="match status" value="1"/>
</dbReference>
<name>A0ABV7M1L6_9GAMM</name>
<evidence type="ECO:0000313" key="23">
    <source>
        <dbReference type="Proteomes" id="UP001595640"/>
    </source>
</evidence>
<keyword evidence="10 20" id="KW-0285">Flavoprotein</keyword>
<organism evidence="22 23">
    <name type="scientific">Modicisalibacter luteus</name>
    <dbReference type="NCBI Taxonomy" id="453962"/>
    <lineage>
        <taxon>Bacteria</taxon>
        <taxon>Pseudomonadati</taxon>
        <taxon>Pseudomonadota</taxon>
        <taxon>Gammaproteobacteria</taxon>
        <taxon>Oceanospirillales</taxon>
        <taxon>Halomonadaceae</taxon>
        <taxon>Modicisalibacter</taxon>
    </lineage>
</organism>
<dbReference type="Pfam" id="PF02873">
    <property type="entry name" value="MurB_C"/>
    <property type="match status" value="1"/>
</dbReference>
<evidence type="ECO:0000256" key="16">
    <source>
        <dbReference type="ARBA" id="ARBA00023306"/>
    </source>
</evidence>
<feature type="domain" description="FAD-binding PCMH-type" evidence="21">
    <location>
        <begin position="16"/>
        <end position="186"/>
    </location>
</feature>
<keyword evidence="15 20" id="KW-0560">Oxidoreductase</keyword>
<dbReference type="InterPro" id="IPR036635">
    <property type="entry name" value="MurB_C_sf"/>
</dbReference>
<dbReference type="RefSeq" id="WP_019018108.1">
    <property type="nucleotide sequence ID" value="NZ_BMXD01000002.1"/>
</dbReference>
<dbReference type="InterPro" id="IPR016169">
    <property type="entry name" value="FAD-bd_PCMH_sub2"/>
</dbReference>
<dbReference type="InterPro" id="IPR036318">
    <property type="entry name" value="FAD-bd_PCMH-like_sf"/>
</dbReference>
<gene>
    <name evidence="20 22" type="primary">murB</name>
    <name evidence="22" type="ORF">ACFOEI_10485</name>
</gene>
<evidence type="ECO:0000256" key="2">
    <source>
        <dbReference type="ARBA" id="ARBA00003921"/>
    </source>
</evidence>
<dbReference type="NCBIfam" id="NF000755">
    <property type="entry name" value="PRK00046.1"/>
    <property type="match status" value="1"/>
</dbReference>
<evidence type="ECO:0000256" key="14">
    <source>
        <dbReference type="ARBA" id="ARBA00022984"/>
    </source>
</evidence>
<evidence type="ECO:0000256" key="15">
    <source>
        <dbReference type="ARBA" id="ARBA00023002"/>
    </source>
</evidence>
<keyword evidence="23" id="KW-1185">Reference proteome</keyword>
<keyword evidence="8 20" id="KW-0963">Cytoplasm</keyword>
<keyword evidence="14 20" id="KW-0573">Peptidoglycan synthesis</keyword>
<evidence type="ECO:0000256" key="5">
    <source>
        <dbReference type="ARBA" id="ARBA00010485"/>
    </source>
</evidence>
<evidence type="ECO:0000256" key="9">
    <source>
        <dbReference type="ARBA" id="ARBA00022618"/>
    </source>
</evidence>
<dbReference type="InterPro" id="IPR011601">
    <property type="entry name" value="MurB_C"/>
</dbReference>
<evidence type="ECO:0000256" key="4">
    <source>
        <dbReference type="ARBA" id="ARBA00004752"/>
    </source>
</evidence>
<evidence type="ECO:0000256" key="1">
    <source>
        <dbReference type="ARBA" id="ARBA00001974"/>
    </source>
</evidence>
<keyword evidence="12 20" id="KW-0521">NADP</keyword>